<dbReference type="NCBIfam" id="TIGR00205">
    <property type="entry name" value="fliE"/>
    <property type="match status" value="1"/>
</dbReference>
<dbReference type="EMBL" id="WTUW01000002">
    <property type="protein sequence ID" value="MZR30605.1"/>
    <property type="molecule type" value="Genomic_DNA"/>
</dbReference>
<keyword evidence="7" id="KW-1185">Reference proteome</keyword>
<dbReference type="GO" id="GO:0003774">
    <property type="term" value="F:cytoskeletal motor activity"/>
    <property type="evidence" value="ECO:0007669"/>
    <property type="project" value="InterPro"/>
</dbReference>
<accession>A0A6L8W635</accession>
<gene>
    <name evidence="4 6" type="primary">fliE</name>
    <name evidence="6" type="ORF">GQE98_08160</name>
</gene>
<evidence type="ECO:0000256" key="5">
    <source>
        <dbReference type="NCBIfam" id="TIGR00205"/>
    </source>
</evidence>
<protein>
    <recommendedName>
        <fullName evidence="4 5">Flagellar hook-basal body complex protein FliE</fullName>
    </recommendedName>
</protein>
<dbReference type="Proteomes" id="UP000476030">
    <property type="component" value="Unassembled WGS sequence"/>
</dbReference>
<keyword evidence="3 4" id="KW-0975">Bacterial flagellum</keyword>
<reference evidence="6 7" key="1">
    <citation type="submission" date="2019-12" db="EMBL/GenBank/DDBJ databases">
        <title>Snethiella sp. nov. sp. isolated from sea sand.</title>
        <authorList>
            <person name="Kim J."/>
            <person name="Jeong S.E."/>
            <person name="Jung H.S."/>
            <person name="Jeon C.O."/>
        </authorList>
    </citation>
    <scope>NUCLEOTIDE SEQUENCE [LARGE SCALE GENOMIC DNA]</scope>
    <source>
        <strain evidence="6 7">DP05</strain>
    </source>
</reference>
<keyword evidence="6" id="KW-0966">Cell projection</keyword>
<dbReference type="AlphaFoldDB" id="A0A6L8W635"/>
<proteinExistence type="inferred from homology"/>
<dbReference type="GO" id="GO:0071973">
    <property type="term" value="P:bacterial-type flagellum-dependent cell motility"/>
    <property type="evidence" value="ECO:0007669"/>
    <property type="project" value="InterPro"/>
</dbReference>
<name>A0A6L8W635_9PROT</name>
<evidence type="ECO:0000313" key="6">
    <source>
        <dbReference type="EMBL" id="MZR30605.1"/>
    </source>
</evidence>
<dbReference type="PANTHER" id="PTHR34653">
    <property type="match status" value="1"/>
</dbReference>
<evidence type="ECO:0000256" key="1">
    <source>
        <dbReference type="ARBA" id="ARBA00004117"/>
    </source>
</evidence>
<evidence type="ECO:0000256" key="3">
    <source>
        <dbReference type="ARBA" id="ARBA00023143"/>
    </source>
</evidence>
<dbReference type="PANTHER" id="PTHR34653:SF1">
    <property type="entry name" value="FLAGELLAR HOOK-BASAL BODY COMPLEX PROTEIN FLIE"/>
    <property type="match status" value="1"/>
</dbReference>
<dbReference type="HAMAP" id="MF_00724">
    <property type="entry name" value="FliE"/>
    <property type="match status" value="1"/>
</dbReference>
<dbReference type="RefSeq" id="WP_161315172.1">
    <property type="nucleotide sequence ID" value="NZ_WTUW01000002.1"/>
</dbReference>
<comment type="similarity">
    <text evidence="2 4">Belongs to the FliE family.</text>
</comment>
<evidence type="ECO:0000313" key="7">
    <source>
        <dbReference type="Proteomes" id="UP000476030"/>
    </source>
</evidence>
<comment type="subcellular location">
    <subcellularLocation>
        <location evidence="1 4">Bacterial flagellum basal body</location>
    </subcellularLocation>
</comment>
<dbReference type="InterPro" id="IPR001624">
    <property type="entry name" value="FliE"/>
</dbReference>
<sequence length="106" mass="10843">MVDTTALAATQAYSKAISSATGAKPEAVSNEAIEGPSFAEMLSDAGTDAIETGVNAEQVSLEAITGNTGLADIVTAVSNAEATLETVVAVRDRVIQAYQDIIKMPI</sequence>
<comment type="caution">
    <text evidence="6">The sequence shown here is derived from an EMBL/GenBank/DDBJ whole genome shotgun (WGS) entry which is preliminary data.</text>
</comment>
<evidence type="ECO:0000256" key="4">
    <source>
        <dbReference type="HAMAP-Rule" id="MF_00724"/>
    </source>
</evidence>
<evidence type="ECO:0000256" key="2">
    <source>
        <dbReference type="ARBA" id="ARBA00009272"/>
    </source>
</evidence>
<dbReference type="GO" id="GO:0009425">
    <property type="term" value="C:bacterial-type flagellum basal body"/>
    <property type="evidence" value="ECO:0007669"/>
    <property type="project" value="UniProtKB-SubCell"/>
</dbReference>
<organism evidence="6 7">
    <name type="scientific">Sneathiella litorea</name>
    <dbReference type="NCBI Taxonomy" id="2606216"/>
    <lineage>
        <taxon>Bacteria</taxon>
        <taxon>Pseudomonadati</taxon>
        <taxon>Pseudomonadota</taxon>
        <taxon>Alphaproteobacteria</taxon>
        <taxon>Sneathiellales</taxon>
        <taxon>Sneathiellaceae</taxon>
        <taxon>Sneathiella</taxon>
    </lineage>
</organism>
<keyword evidence="6" id="KW-0282">Flagellum</keyword>
<dbReference type="GO" id="GO:0005198">
    <property type="term" value="F:structural molecule activity"/>
    <property type="evidence" value="ECO:0007669"/>
    <property type="project" value="UniProtKB-UniRule"/>
</dbReference>
<dbReference type="Pfam" id="PF02049">
    <property type="entry name" value="FliE"/>
    <property type="match status" value="1"/>
</dbReference>
<keyword evidence="6" id="KW-0969">Cilium</keyword>
<dbReference type="PRINTS" id="PR01006">
    <property type="entry name" value="FLGHOOKFLIE"/>
</dbReference>